<dbReference type="EMBL" id="CP114768">
    <property type="protein sequence ID" value="WBA44175.1"/>
    <property type="molecule type" value="Genomic_DNA"/>
</dbReference>
<sequence length="311" mass="35447">MWYLKLWAVFCTLLFLSLISGIARAGAAGAPPLPVRYVLLQDSSFHATWVQTERRVRGAHQALDIVNILVPEFRIRYLTQHDRGDLRVRLAREDELLITMAVLPELQSGRVQWVRIRLDTLDPTCKLSMRALVAEGYEKLIAYRRAGNPYMNYETRRDDVKPVVYRDGQYWTTPDDVLTEVYVVHSRRTWYPTEADNVTLNPQARVFTRADIQRDMQAAQTAGGEEAPELGLVLSSKLLLGKRTAARYEFWSFAPPIVDASLTYYGATEVAYEPGTGIVSAKYNEYFHLSAISPDNVFFTVKQRIKLPSVP</sequence>
<organism evidence="2 3">
    <name type="scientific">Hymenobacter canadensis</name>
    <dbReference type="NCBI Taxonomy" id="2999067"/>
    <lineage>
        <taxon>Bacteria</taxon>
        <taxon>Pseudomonadati</taxon>
        <taxon>Bacteroidota</taxon>
        <taxon>Cytophagia</taxon>
        <taxon>Cytophagales</taxon>
        <taxon>Hymenobacteraceae</taxon>
        <taxon>Hymenobacter</taxon>
    </lineage>
</organism>
<geneLocation type="plasmid" evidence="2 3">
    <name>unnamed1</name>
</geneLocation>
<feature type="signal peptide" evidence="1">
    <location>
        <begin position="1"/>
        <end position="25"/>
    </location>
</feature>
<reference evidence="2 3" key="1">
    <citation type="submission" date="2022-12" db="EMBL/GenBank/DDBJ databases">
        <title>Hymenobacter canadensis sp. nov. isolated from lake water of the Cambridge Bay, Canada.</title>
        <authorList>
            <person name="Kim W.H."/>
            <person name="Lee Y.M."/>
        </authorList>
    </citation>
    <scope>NUCLEOTIDE SEQUENCE [LARGE SCALE GENOMIC DNA]</scope>
    <source>
        <strain evidence="2 3">PAMC 29467</strain>
        <plasmid evidence="2 3">unnamed1</plasmid>
    </source>
</reference>
<dbReference type="Proteomes" id="UP001211005">
    <property type="component" value="Plasmid unnamed1"/>
</dbReference>
<gene>
    <name evidence="2" type="ORF">O3303_20015</name>
</gene>
<evidence type="ECO:0000313" key="2">
    <source>
        <dbReference type="EMBL" id="WBA44175.1"/>
    </source>
</evidence>
<protein>
    <submittedName>
        <fullName evidence="2">Uncharacterized protein</fullName>
    </submittedName>
</protein>
<dbReference type="RefSeq" id="WP_269562205.1">
    <property type="nucleotide sequence ID" value="NZ_CP114768.1"/>
</dbReference>
<accession>A0ABY7LZJ2</accession>
<proteinExistence type="predicted"/>
<name>A0ABY7LZJ2_9BACT</name>
<feature type="chain" id="PRO_5046959038" evidence="1">
    <location>
        <begin position="26"/>
        <end position="311"/>
    </location>
</feature>
<evidence type="ECO:0000256" key="1">
    <source>
        <dbReference type="SAM" id="SignalP"/>
    </source>
</evidence>
<keyword evidence="2" id="KW-0614">Plasmid</keyword>
<keyword evidence="1" id="KW-0732">Signal</keyword>
<evidence type="ECO:0000313" key="3">
    <source>
        <dbReference type="Proteomes" id="UP001211005"/>
    </source>
</evidence>
<keyword evidence="3" id="KW-1185">Reference proteome</keyword>